<gene>
    <name evidence="2" type="ORF">AXG93_960s1040</name>
</gene>
<proteinExistence type="predicted"/>
<dbReference type="EMBL" id="LVLJ01003829">
    <property type="protein sequence ID" value="OAE19550.1"/>
    <property type="molecule type" value="Genomic_DNA"/>
</dbReference>
<feature type="compositionally biased region" description="Polar residues" evidence="1">
    <location>
        <begin position="77"/>
        <end position="87"/>
    </location>
</feature>
<evidence type="ECO:0000313" key="3">
    <source>
        <dbReference type="Proteomes" id="UP000077202"/>
    </source>
</evidence>
<organism evidence="2 3">
    <name type="scientific">Marchantia polymorpha subsp. ruderalis</name>
    <dbReference type="NCBI Taxonomy" id="1480154"/>
    <lineage>
        <taxon>Eukaryota</taxon>
        <taxon>Viridiplantae</taxon>
        <taxon>Streptophyta</taxon>
        <taxon>Embryophyta</taxon>
        <taxon>Marchantiophyta</taxon>
        <taxon>Marchantiopsida</taxon>
        <taxon>Marchantiidae</taxon>
        <taxon>Marchantiales</taxon>
        <taxon>Marchantiaceae</taxon>
        <taxon>Marchantia</taxon>
    </lineage>
</organism>
<accession>A0A176VFC0</accession>
<name>A0A176VFC0_MARPO</name>
<keyword evidence="3" id="KW-1185">Reference proteome</keyword>
<feature type="region of interest" description="Disordered" evidence="1">
    <location>
        <begin position="123"/>
        <end position="179"/>
    </location>
</feature>
<sequence>MRREKQEVRKSREKKCVGTCKKFDGPVHPVADGSAESAADWSVRIPARADCGEARFPPMGMELGMSGDGTRVVAGEESTSARITTASGEMAGQRLGASVGKFPLLSRSNPGIYVKDVKVDIDEDETPGCTPPAQPRAEEEPRAAQVPRKRKWNEEAKQSQQNVAAAPSQSRTIKELCSRPKQKARRLILAASSADT</sequence>
<comment type="caution">
    <text evidence="2">The sequence shown here is derived from an EMBL/GenBank/DDBJ whole genome shotgun (WGS) entry which is preliminary data.</text>
</comment>
<feature type="region of interest" description="Disordered" evidence="1">
    <location>
        <begin position="58"/>
        <end position="87"/>
    </location>
</feature>
<protein>
    <submittedName>
        <fullName evidence="2">Uncharacterized protein</fullName>
    </submittedName>
</protein>
<dbReference type="AlphaFoldDB" id="A0A176VFC0"/>
<evidence type="ECO:0000256" key="1">
    <source>
        <dbReference type="SAM" id="MobiDB-lite"/>
    </source>
</evidence>
<feature type="compositionally biased region" description="Polar residues" evidence="1">
    <location>
        <begin position="158"/>
        <end position="171"/>
    </location>
</feature>
<dbReference type="Proteomes" id="UP000077202">
    <property type="component" value="Unassembled WGS sequence"/>
</dbReference>
<evidence type="ECO:0000313" key="2">
    <source>
        <dbReference type="EMBL" id="OAE19550.1"/>
    </source>
</evidence>
<reference evidence="2" key="1">
    <citation type="submission" date="2016-03" db="EMBL/GenBank/DDBJ databases">
        <title>Mechanisms controlling the formation of the plant cell surface in tip-growing cells are functionally conserved among land plants.</title>
        <authorList>
            <person name="Honkanen S."/>
            <person name="Jones V.A."/>
            <person name="Morieri G."/>
            <person name="Champion C."/>
            <person name="Hetherington A.J."/>
            <person name="Kelly S."/>
            <person name="Saint-Marcoux D."/>
            <person name="Proust H."/>
            <person name="Prescott H."/>
            <person name="Dolan L."/>
        </authorList>
    </citation>
    <scope>NUCLEOTIDE SEQUENCE [LARGE SCALE GENOMIC DNA]</scope>
    <source>
        <tissue evidence="2">Whole gametophyte</tissue>
    </source>
</reference>